<evidence type="ECO:0000259" key="4">
    <source>
        <dbReference type="PROSITE" id="PS01124"/>
    </source>
</evidence>
<dbReference type="GO" id="GO:0043565">
    <property type="term" value="F:sequence-specific DNA binding"/>
    <property type="evidence" value="ECO:0007669"/>
    <property type="project" value="InterPro"/>
</dbReference>
<dbReference type="AlphaFoldDB" id="A0A428ZNK8"/>
<keyword evidence="1" id="KW-0805">Transcription regulation</keyword>
<reference evidence="5 6" key="1">
    <citation type="submission" date="2018-05" db="EMBL/GenBank/DDBJ databases">
        <title>Evolution of GPA BGCs.</title>
        <authorList>
            <person name="Waglechner N."/>
            <person name="Wright G.D."/>
        </authorList>
    </citation>
    <scope>NUCLEOTIDE SEQUENCE [LARGE SCALE GENOMIC DNA]</scope>
    <source>
        <strain evidence="5 6">A82846</strain>
    </source>
</reference>
<dbReference type="InterPro" id="IPR009057">
    <property type="entry name" value="Homeodomain-like_sf"/>
</dbReference>
<accession>A0A428ZNK8</accession>
<evidence type="ECO:0000313" key="6">
    <source>
        <dbReference type="Proteomes" id="UP000287547"/>
    </source>
</evidence>
<dbReference type="GO" id="GO:0003700">
    <property type="term" value="F:DNA-binding transcription factor activity"/>
    <property type="evidence" value="ECO:0007669"/>
    <property type="project" value="InterPro"/>
</dbReference>
<name>A0A428ZNK8_KIBAR</name>
<dbReference type="SMART" id="SM00342">
    <property type="entry name" value="HTH_ARAC"/>
    <property type="match status" value="1"/>
</dbReference>
<dbReference type="SUPFAM" id="SSF46689">
    <property type="entry name" value="Homeodomain-like"/>
    <property type="match status" value="1"/>
</dbReference>
<evidence type="ECO:0000256" key="1">
    <source>
        <dbReference type="ARBA" id="ARBA00023015"/>
    </source>
</evidence>
<dbReference type="OrthoDB" id="9799345at2"/>
<dbReference type="InterPro" id="IPR037923">
    <property type="entry name" value="HTH-like"/>
</dbReference>
<dbReference type="InterPro" id="IPR003313">
    <property type="entry name" value="AraC-bd"/>
</dbReference>
<dbReference type="PROSITE" id="PS01124">
    <property type="entry name" value="HTH_ARAC_FAMILY_2"/>
    <property type="match status" value="1"/>
</dbReference>
<gene>
    <name evidence="5" type="ORF">DMH04_06505</name>
</gene>
<dbReference type="PANTHER" id="PTHR46796">
    <property type="entry name" value="HTH-TYPE TRANSCRIPTIONAL ACTIVATOR RHAS-RELATED"/>
    <property type="match status" value="1"/>
</dbReference>
<dbReference type="Gene3D" id="2.60.120.10">
    <property type="entry name" value="Jelly Rolls"/>
    <property type="match status" value="1"/>
</dbReference>
<evidence type="ECO:0000256" key="2">
    <source>
        <dbReference type="ARBA" id="ARBA00023125"/>
    </source>
</evidence>
<dbReference type="InterPro" id="IPR050204">
    <property type="entry name" value="AraC_XylS_family_regulators"/>
</dbReference>
<dbReference type="InterPro" id="IPR018060">
    <property type="entry name" value="HTH_AraC"/>
</dbReference>
<dbReference type="EMBL" id="QHKI01000003">
    <property type="protein sequence ID" value="RSM89623.1"/>
    <property type="molecule type" value="Genomic_DNA"/>
</dbReference>
<proteinExistence type="predicted"/>
<organism evidence="5 6">
    <name type="scientific">Kibdelosporangium aridum</name>
    <dbReference type="NCBI Taxonomy" id="2030"/>
    <lineage>
        <taxon>Bacteria</taxon>
        <taxon>Bacillati</taxon>
        <taxon>Actinomycetota</taxon>
        <taxon>Actinomycetes</taxon>
        <taxon>Pseudonocardiales</taxon>
        <taxon>Pseudonocardiaceae</taxon>
        <taxon>Kibdelosporangium</taxon>
    </lineage>
</organism>
<keyword evidence="2" id="KW-0238">DNA-binding</keyword>
<sequence length="271" mass="30425">MLRTSWHLSECAQEAAVPVADYPAGARLPTRVIEDFEFVWMLRGRATFRSADTDVVLTPDVLLLVPPGLEHSFDWDPKRPSRHGYVHFDRSDLASQVQVRPMRDPLTGLCGYLLSEDRAVEQTLDLMLTVIRLGAPDPDRRIPGPIRLAVEYLREHWATMPLRRIAVAELAAAAHVSRGYLNRLFQRAFDLSAATALEHIRCARAETLLARTDLTVDAIAKQCGFADVSHFSHRFTLVHGVSPSLYRPHPVSSVLDHTGLRELNRLIVEAV</sequence>
<dbReference type="InterPro" id="IPR014710">
    <property type="entry name" value="RmlC-like_jellyroll"/>
</dbReference>
<dbReference type="Pfam" id="PF12833">
    <property type="entry name" value="HTH_18"/>
    <property type="match status" value="1"/>
</dbReference>
<dbReference type="Gene3D" id="1.10.10.60">
    <property type="entry name" value="Homeodomain-like"/>
    <property type="match status" value="1"/>
</dbReference>
<dbReference type="Proteomes" id="UP000287547">
    <property type="component" value="Unassembled WGS sequence"/>
</dbReference>
<evidence type="ECO:0000256" key="3">
    <source>
        <dbReference type="ARBA" id="ARBA00023163"/>
    </source>
</evidence>
<comment type="caution">
    <text evidence="5">The sequence shown here is derived from an EMBL/GenBank/DDBJ whole genome shotgun (WGS) entry which is preliminary data.</text>
</comment>
<feature type="domain" description="HTH araC/xylS-type" evidence="4">
    <location>
        <begin position="147"/>
        <end position="249"/>
    </location>
</feature>
<dbReference type="SUPFAM" id="SSF51215">
    <property type="entry name" value="Regulatory protein AraC"/>
    <property type="match status" value="1"/>
</dbReference>
<evidence type="ECO:0000313" key="5">
    <source>
        <dbReference type="EMBL" id="RSM89623.1"/>
    </source>
</evidence>
<keyword evidence="3" id="KW-0804">Transcription</keyword>
<dbReference type="Pfam" id="PF02311">
    <property type="entry name" value="AraC_binding"/>
    <property type="match status" value="1"/>
</dbReference>
<protein>
    <recommendedName>
        <fullName evidence="4">HTH araC/xylS-type domain-containing protein</fullName>
    </recommendedName>
</protein>